<reference evidence="1 2" key="1">
    <citation type="journal article" date="2018" name="J. Allergy Clin. Immunol.">
        <title>High-quality assembly of Dermatophagoides pteronyssinus genome and transcriptome reveals a wide range of novel allergens.</title>
        <authorList>
            <person name="Liu X.Y."/>
            <person name="Yang K.Y."/>
            <person name="Wang M.Q."/>
            <person name="Kwok J.S."/>
            <person name="Zeng X."/>
            <person name="Yang Z."/>
            <person name="Xiao X.J."/>
            <person name="Lau C.P."/>
            <person name="Li Y."/>
            <person name="Huang Z.M."/>
            <person name="Ba J.G."/>
            <person name="Yim A.K."/>
            <person name="Ouyang C.Y."/>
            <person name="Ngai S.M."/>
            <person name="Chan T.F."/>
            <person name="Leung E.L."/>
            <person name="Liu L."/>
            <person name="Liu Z.G."/>
            <person name="Tsui S.K."/>
        </authorList>
    </citation>
    <scope>NUCLEOTIDE SEQUENCE [LARGE SCALE GENOMIC DNA]</scope>
    <source>
        <strain evidence="1">Derp</strain>
    </source>
</reference>
<accession>A0ABQ8JB71</accession>
<sequence>MGVFVAVTGAEFVLEFELEESFLDDFQIKNSGQQQLKGIYRFGMYKINITKIAFVQKNNSQNEHQIYNKRKDRHITGKTTDVTF</sequence>
<gene>
    <name evidence="1" type="ORF">DERP_009664</name>
</gene>
<evidence type="ECO:0000313" key="2">
    <source>
        <dbReference type="Proteomes" id="UP000887458"/>
    </source>
</evidence>
<dbReference type="EMBL" id="NJHN03000058">
    <property type="protein sequence ID" value="KAH9419606.1"/>
    <property type="molecule type" value="Genomic_DNA"/>
</dbReference>
<organism evidence="1 2">
    <name type="scientific">Dermatophagoides pteronyssinus</name>
    <name type="common">European house dust mite</name>
    <dbReference type="NCBI Taxonomy" id="6956"/>
    <lineage>
        <taxon>Eukaryota</taxon>
        <taxon>Metazoa</taxon>
        <taxon>Ecdysozoa</taxon>
        <taxon>Arthropoda</taxon>
        <taxon>Chelicerata</taxon>
        <taxon>Arachnida</taxon>
        <taxon>Acari</taxon>
        <taxon>Acariformes</taxon>
        <taxon>Sarcoptiformes</taxon>
        <taxon>Astigmata</taxon>
        <taxon>Psoroptidia</taxon>
        <taxon>Analgoidea</taxon>
        <taxon>Pyroglyphidae</taxon>
        <taxon>Dermatophagoidinae</taxon>
        <taxon>Dermatophagoides</taxon>
    </lineage>
</organism>
<evidence type="ECO:0000313" key="1">
    <source>
        <dbReference type="EMBL" id="KAH9419606.1"/>
    </source>
</evidence>
<dbReference type="Proteomes" id="UP000887458">
    <property type="component" value="Unassembled WGS sequence"/>
</dbReference>
<comment type="caution">
    <text evidence="1">The sequence shown here is derived from an EMBL/GenBank/DDBJ whole genome shotgun (WGS) entry which is preliminary data.</text>
</comment>
<keyword evidence="2" id="KW-1185">Reference proteome</keyword>
<name>A0ABQ8JB71_DERPT</name>
<proteinExistence type="predicted"/>
<reference evidence="1 2" key="2">
    <citation type="journal article" date="2022" name="Mol. Biol. Evol.">
        <title>Comparative Genomics Reveals Insights into the Divergent Evolution of Astigmatic Mites and Household Pest Adaptations.</title>
        <authorList>
            <person name="Xiong Q."/>
            <person name="Wan A.T."/>
            <person name="Liu X."/>
            <person name="Fung C.S."/>
            <person name="Xiao X."/>
            <person name="Malainual N."/>
            <person name="Hou J."/>
            <person name="Wang L."/>
            <person name="Wang M."/>
            <person name="Yang K.Y."/>
            <person name="Cui Y."/>
            <person name="Leung E.L."/>
            <person name="Nong W."/>
            <person name="Shin S.K."/>
            <person name="Au S.W."/>
            <person name="Jeong K.Y."/>
            <person name="Chew F.T."/>
            <person name="Hui J.H."/>
            <person name="Leung T.F."/>
            <person name="Tungtrongchitr A."/>
            <person name="Zhong N."/>
            <person name="Liu Z."/>
            <person name="Tsui S.K."/>
        </authorList>
    </citation>
    <scope>NUCLEOTIDE SEQUENCE [LARGE SCALE GENOMIC DNA]</scope>
    <source>
        <strain evidence="1">Derp</strain>
    </source>
</reference>
<protein>
    <submittedName>
        <fullName evidence="1">Uncharacterized protein</fullName>
    </submittedName>
</protein>